<dbReference type="Gene3D" id="2.60.40.1910">
    <property type="match status" value="1"/>
</dbReference>
<dbReference type="GO" id="GO:0005737">
    <property type="term" value="C:cytoplasm"/>
    <property type="evidence" value="ECO:0007669"/>
    <property type="project" value="TreeGrafter"/>
</dbReference>
<keyword evidence="9 20" id="KW-0378">Hydrolase</keyword>
<dbReference type="InterPro" id="IPR034016">
    <property type="entry name" value="M1_APN-typ"/>
</dbReference>
<dbReference type="EC" id="3.4.11.-" evidence="20"/>
<keyword evidence="22" id="KW-0732">Signal</keyword>
<evidence type="ECO:0000256" key="12">
    <source>
        <dbReference type="ARBA" id="ARBA00022989"/>
    </source>
</evidence>
<organism evidence="26 27">
    <name type="scientific">Mytilus galloprovincialis</name>
    <name type="common">Mediterranean mussel</name>
    <dbReference type="NCBI Taxonomy" id="29158"/>
    <lineage>
        <taxon>Eukaryota</taxon>
        <taxon>Metazoa</taxon>
        <taxon>Spiralia</taxon>
        <taxon>Lophotrochozoa</taxon>
        <taxon>Mollusca</taxon>
        <taxon>Bivalvia</taxon>
        <taxon>Autobranchia</taxon>
        <taxon>Pteriomorphia</taxon>
        <taxon>Mytilida</taxon>
        <taxon>Mytiloidea</taxon>
        <taxon>Mytilidae</taxon>
        <taxon>Mytilinae</taxon>
        <taxon>Mytilus</taxon>
    </lineage>
</organism>
<feature type="compositionally biased region" description="Basic residues" evidence="21">
    <location>
        <begin position="22"/>
        <end position="33"/>
    </location>
</feature>
<dbReference type="InterPro" id="IPR050344">
    <property type="entry name" value="Peptidase_M1_aminopeptidases"/>
</dbReference>
<dbReference type="SUPFAM" id="SSF63737">
    <property type="entry name" value="Leukotriene A4 hydrolase N-terminal domain"/>
    <property type="match status" value="1"/>
</dbReference>
<keyword evidence="14" id="KW-0472">Membrane</keyword>
<dbReference type="CDD" id="cd09601">
    <property type="entry name" value="M1_APN-Q_like"/>
    <property type="match status" value="1"/>
</dbReference>
<comment type="subcellular location">
    <subcellularLocation>
        <location evidence="1">Cell membrane</location>
    </subcellularLocation>
    <subcellularLocation>
        <location evidence="2">Membrane</location>
        <topology evidence="2">Single-pass type II membrane protein</topology>
    </subcellularLocation>
</comment>
<dbReference type="InterPro" id="IPR042097">
    <property type="entry name" value="Aminopeptidase_N-like_N_sf"/>
</dbReference>
<sequence length="998" mass="115436">MLKVLLLLILVALIIQEVHGRRYKRQRRHHNRKKEVSSWRHSYRYRDSKTTRYGSYRQGRYNTRRRTQYGRYRQGRYTTPRKTQYGSYREGRQPTPVRETTTPVDRGQSIRLPLNLYPFLYDLELQPFMYETNASDFYFIGKVRIDMECKRSTNEIVLHSDKLIITSVRIQPMSPGQSEIIPTIEFDTVKQFLILKTTTQLVSGSKYSVFIEFRGPIISELGGLFQTTYQRGNDTIYVVQTQMAPYFARKVIPCFDEPAVKAKFRVTLIRKKHLISLSNSVKTRSLDLTNDWVADHYADTPLMSTYLLAFVVCDFKSRDVITSKNVLFRIWTRPAAFDQSGYVSDLGSKVLTFYEEYFKYPFMLPKQDVIGVPDFLGSMENWGLIIQREEAMSYIPQKTSEIFKEFVTNVLSHELSHVWFGNLVSPSWWDDLWLNEGFASYIAYVAMNSVVPSWLPLDDYVISDVQPALAFDGLISSHPLYVPVTSADGIDATFDVISYNKGGSIFRMLQFIVGDATFRKGIQRLIREKEYGVMGHDDFWEALRKQSIMDGNSYNRYNRYKNYKPLDVKGIMDTWTLQMNYPTVFMERKGYGMKLSQSRYLLDKTATDPGTYSSPFGYKWEIPFTFTTQTIKDFDQDKDDIIWMRKDGADVFLPRVKCGNGWFIGNIRQYGFYRVNYPEDNWVKLIDQLKTDHTVIHPVNRAQIINDAWSLAKSGDLSMKIALQTLEYLSMEDSNFPFDAAGKELTYVRNMLESTDIYADLSAFLSKTYSPPLMRLGYNNTGSGHLEKLLRSLVLREACRYGDQNCINFAINSFQNLMTSTGNTNPIDVELRSIVYNAAIQYGGQAEWDFAYKGYTTSNTGSERILFIYACTYTQNVTILNSFLQLILTDAVRKQDGENILRLVSRNPVGNPLVWNLLTTNWDVMITRFVTLNYLIPDVTAKFNTAADLQSIQDFKNSQPNLGASTAAFDRAIETTRANIKWMSSNFQIIKDWLQTLP</sequence>
<dbReference type="AlphaFoldDB" id="A0A8B6HMV3"/>
<feature type="site" description="Transition state stabilizer" evidence="19">
    <location>
        <position position="499"/>
    </location>
</feature>
<evidence type="ECO:0000313" key="27">
    <source>
        <dbReference type="Proteomes" id="UP000596742"/>
    </source>
</evidence>
<evidence type="ECO:0000256" key="7">
    <source>
        <dbReference type="ARBA" id="ARBA00022692"/>
    </source>
</evidence>
<evidence type="ECO:0000256" key="20">
    <source>
        <dbReference type="RuleBase" id="RU364040"/>
    </source>
</evidence>
<dbReference type="GO" id="GO:0042277">
    <property type="term" value="F:peptide binding"/>
    <property type="evidence" value="ECO:0007669"/>
    <property type="project" value="TreeGrafter"/>
</dbReference>
<evidence type="ECO:0000256" key="16">
    <source>
        <dbReference type="ARBA" id="ARBA00023180"/>
    </source>
</evidence>
<comment type="caution">
    <text evidence="26">The sequence shown here is derived from an EMBL/GenBank/DDBJ whole genome shotgun (WGS) entry which is preliminary data.</text>
</comment>
<dbReference type="InterPro" id="IPR027268">
    <property type="entry name" value="Peptidase_M4/M1_CTD_sf"/>
</dbReference>
<evidence type="ECO:0000256" key="18">
    <source>
        <dbReference type="PIRSR" id="PIRSR634016-3"/>
    </source>
</evidence>
<keyword evidence="8 18" id="KW-0479">Metal-binding</keyword>
<evidence type="ECO:0000259" key="25">
    <source>
        <dbReference type="Pfam" id="PF17900"/>
    </source>
</evidence>
<dbReference type="Pfam" id="PF17900">
    <property type="entry name" value="Peptidase_M1_N"/>
    <property type="match status" value="1"/>
</dbReference>
<dbReference type="InterPro" id="IPR001930">
    <property type="entry name" value="Peptidase_M1"/>
</dbReference>
<feature type="binding site" evidence="18">
    <location>
        <position position="436"/>
    </location>
    <ligand>
        <name>Zn(2+)</name>
        <dbReference type="ChEBI" id="CHEBI:29105"/>
        <note>catalytic</note>
    </ligand>
</feature>
<dbReference type="OrthoDB" id="10031169at2759"/>
<evidence type="ECO:0000256" key="15">
    <source>
        <dbReference type="ARBA" id="ARBA00023157"/>
    </source>
</evidence>
<keyword evidence="15" id="KW-1015">Disulfide bond</keyword>
<evidence type="ECO:0000256" key="13">
    <source>
        <dbReference type="ARBA" id="ARBA00023049"/>
    </source>
</evidence>
<evidence type="ECO:0000256" key="17">
    <source>
        <dbReference type="PIRSR" id="PIRSR634016-1"/>
    </source>
</evidence>
<evidence type="ECO:0000256" key="5">
    <source>
        <dbReference type="ARBA" id="ARBA00022475"/>
    </source>
</evidence>
<comment type="similarity">
    <text evidence="3 20">Belongs to the peptidase M1 family.</text>
</comment>
<dbReference type="GO" id="GO:0043171">
    <property type="term" value="P:peptide catabolic process"/>
    <property type="evidence" value="ECO:0007669"/>
    <property type="project" value="TreeGrafter"/>
</dbReference>
<protein>
    <recommendedName>
        <fullName evidence="20">Aminopeptidase</fullName>
        <ecNumber evidence="20">3.4.11.-</ecNumber>
    </recommendedName>
</protein>
<dbReference type="InterPro" id="IPR045357">
    <property type="entry name" value="Aminopeptidase_N-like_N"/>
</dbReference>
<feature type="active site" description="Proton acceptor" evidence="17">
    <location>
        <position position="414"/>
    </location>
</feature>
<feature type="domain" description="Aminopeptidase N-like N-terminal" evidence="25">
    <location>
        <begin position="120"/>
        <end position="307"/>
    </location>
</feature>
<comment type="cofactor">
    <cofactor evidence="18 20">
        <name>Zn(2+)</name>
        <dbReference type="ChEBI" id="CHEBI:29105"/>
    </cofactor>
    <text evidence="18 20">Binds 1 zinc ion per subunit.</text>
</comment>
<feature type="binding site" evidence="18">
    <location>
        <position position="413"/>
    </location>
    <ligand>
        <name>Zn(2+)</name>
        <dbReference type="ChEBI" id="CHEBI:29105"/>
        <note>catalytic</note>
    </ligand>
</feature>
<evidence type="ECO:0000256" key="3">
    <source>
        <dbReference type="ARBA" id="ARBA00010136"/>
    </source>
</evidence>
<keyword evidence="10 18" id="KW-0862">Zinc</keyword>
<dbReference type="FunFam" id="2.60.40.1730:FF:000012">
    <property type="entry name" value="Aminopeptidase N"/>
    <property type="match status" value="1"/>
</dbReference>
<dbReference type="PRINTS" id="PR00756">
    <property type="entry name" value="ALADIPTASE"/>
</dbReference>
<dbReference type="PANTHER" id="PTHR11533">
    <property type="entry name" value="PROTEASE M1 ZINC METALLOPROTEASE"/>
    <property type="match status" value="1"/>
</dbReference>
<keyword evidence="13 20" id="KW-0482">Metalloprotease</keyword>
<keyword evidence="16" id="KW-0325">Glycoprotein</keyword>
<evidence type="ECO:0000256" key="14">
    <source>
        <dbReference type="ARBA" id="ARBA00023136"/>
    </source>
</evidence>
<dbReference type="GO" id="GO:0006508">
    <property type="term" value="P:proteolysis"/>
    <property type="evidence" value="ECO:0007669"/>
    <property type="project" value="UniProtKB-KW"/>
</dbReference>
<name>A0A8B6HMV3_MYTGA</name>
<feature type="domain" description="ERAP1-like C-terminal" evidence="24">
    <location>
        <begin position="662"/>
        <end position="980"/>
    </location>
</feature>
<dbReference type="Pfam" id="PF11838">
    <property type="entry name" value="ERAP1_C"/>
    <property type="match status" value="1"/>
</dbReference>
<dbReference type="GO" id="GO:0005886">
    <property type="term" value="C:plasma membrane"/>
    <property type="evidence" value="ECO:0007669"/>
    <property type="project" value="UniProtKB-SubCell"/>
</dbReference>
<feature type="binding site" evidence="18">
    <location>
        <position position="417"/>
    </location>
    <ligand>
        <name>Zn(2+)</name>
        <dbReference type="ChEBI" id="CHEBI:29105"/>
        <note>catalytic</note>
    </ligand>
</feature>
<dbReference type="InterPro" id="IPR018073">
    <property type="entry name" value="Prot_inh_cystat_CS"/>
</dbReference>
<dbReference type="FunFam" id="2.60.40.1910:FF:000006">
    <property type="entry name" value="Aminopeptidase"/>
    <property type="match status" value="1"/>
</dbReference>
<dbReference type="Gene3D" id="1.10.390.10">
    <property type="entry name" value="Neutral Protease Domain 2"/>
    <property type="match status" value="1"/>
</dbReference>
<feature type="region of interest" description="Disordered" evidence="21">
    <location>
        <begin position="22"/>
        <end position="41"/>
    </location>
</feature>
<evidence type="ECO:0000256" key="19">
    <source>
        <dbReference type="PIRSR" id="PIRSR634016-4"/>
    </source>
</evidence>
<evidence type="ECO:0000256" key="9">
    <source>
        <dbReference type="ARBA" id="ARBA00022801"/>
    </source>
</evidence>
<dbReference type="SUPFAM" id="SSF140860">
    <property type="entry name" value="Pseudo ankyrin repeat-like"/>
    <property type="match status" value="1"/>
</dbReference>
<dbReference type="EMBL" id="UYJE01010327">
    <property type="protein sequence ID" value="VDI82122.1"/>
    <property type="molecule type" value="Genomic_DNA"/>
</dbReference>
<proteinExistence type="inferred from homology"/>
<dbReference type="Gene3D" id="1.25.50.20">
    <property type="match status" value="1"/>
</dbReference>
<feature type="signal peptide" evidence="22">
    <location>
        <begin position="1"/>
        <end position="20"/>
    </location>
</feature>
<feature type="compositionally biased region" description="Low complexity" evidence="21">
    <location>
        <begin position="69"/>
        <end position="78"/>
    </location>
</feature>
<gene>
    <name evidence="26" type="ORF">MGAL_10B083194</name>
</gene>
<dbReference type="PROSITE" id="PS00287">
    <property type="entry name" value="CYSTATIN"/>
    <property type="match status" value="1"/>
</dbReference>
<dbReference type="FunFam" id="1.10.390.10:FF:000006">
    <property type="entry name" value="Puromycin-sensitive aminopeptidase"/>
    <property type="match status" value="1"/>
</dbReference>
<dbReference type="GO" id="GO:0005615">
    <property type="term" value="C:extracellular space"/>
    <property type="evidence" value="ECO:0007669"/>
    <property type="project" value="TreeGrafter"/>
</dbReference>
<feature type="region of interest" description="Disordered" evidence="21">
    <location>
        <begin position="51"/>
        <end position="105"/>
    </location>
</feature>
<evidence type="ECO:0000256" key="8">
    <source>
        <dbReference type="ARBA" id="ARBA00022723"/>
    </source>
</evidence>
<evidence type="ECO:0000313" key="26">
    <source>
        <dbReference type="EMBL" id="VDI82122.1"/>
    </source>
</evidence>
<evidence type="ECO:0000256" key="11">
    <source>
        <dbReference type="ARBA" id="ARBA00022968"/>
    </source>
</evidence>
<evidence type="ECO:0000256" key="1">
    <source>
        <dbReference type="ARBA" id="ARBA00004236"/>
    </source>
</evidence>
<reference evidence="26" key="1">
    <citation type="submission" date="2018-11" db="EMBL/GenBank/DDBJ databases">
        <authorList>
            <person name="Alioto T."/>
            <person name="Alioto T."/>
        </authorList>
    </citation>
    <scope>NUCLEOTIDE SEQUENCE</scope>
</reference>
<keyword evidence="7" id="KW-0812">Transmembrane</keyword>
<evidence type="ECO:0000256" key="4">
    <source>
        <dbReference type="ARBA" id="ARBA00022438"/>
    </source>
</evidence>
<dbReference type="Proteomes" id="UP000596742">
    <property type="component" value="Unassembled WGS sequence"/>
</dbReference>
<evidence type="ECO:0000256" key="2">
    <source>
        <dbReference type="ARBA" id="ARBA00004606"/>
    </source>
</evidence>
<dbReference type="InterPro" id="IPR014782">
    <property type="entry name" value="Peptidase_M1_dom"/>
</dbReference>
<evidence type="ECO:0000256" key="10">
    <source>
        <dbReference type="ARBA" id="ARBA00022833"/>
    </source>
</evidence>
<keyword evidence="11" id="KW-0735">Signal-anchor</keyword>
<evidence type="ECO:0000256" key="21">
    <source>
        <dbReference type="SAM" id="MobiDB-lite"/>
    </source>
</evidence>
<accession>A0A8B6HMV3</accession>
<dbReference type="GO" id="GO:0008270">
    <property type="term" value="F:zinc ion binding"/>
    <property type="evidence" value="ECO:0007669"/>
    <property type="project" value="UniProtKB-UniRule"/>
</dbReference>
<dbReference type="GO" id="GO:0070006">
    <property type="term" value="F:metalloaminopeptidase activity"/>
    <property type="evidence" value="ECO:0007669"/>
    <property type="project" value="TreeGrafter"/>
</dbReference>
<dbReference type="FunFam" id="1.25.50.20:FF:000001">
    <property type="entry name" value="Aminopeptidase"/>
    <property type="match status" value="1"/>
</dbReference>
<evidence type="ECO:0000259" key="24">
    <source>
        <dbReference type="Pfam" id="PF11838"/>
    </source>
</evidence>
<evidence type="ECO:0000259" key="23">
    <source>
        <dbReference type="Pfam" id="PF01433"/>
    </source>
</evidence>
<keyword evidence="12" id="KW-1133">Transmembrane helix</keyword>
<feature type="domain" description="Peptidase M1 membrane alanine aminopeptidase" evidence="23">
    <location>
        <begin position="345"/>
        <end position="575"/>
    </location>
</feature>
<keyword evidence="27" id="KW-1185">Reference proteome</keyword>
<keyword evidence="6 20" id="KW-0645">Protease</keyword>
<dbReference type="SUPFAM" id="SSF55486">
    <property type="entry name" value="Metalloproteases ('zincins'), catalytic domain"/>
    <property type="match status" value="1"/>
</dbReference>
<feature type="chain" id="PRO_5032813793" description="Aminopeptidase" evidence="22">
    <location>
        <begin position="21"/>
        <end position="998"/>
    </location>
</feature>
<keyword evidence="4 20" id="KW-0031">Aminopeptidase</keyword>
<evidence type="ECO:0000256" key="6">
    <source>
        <dbReference type="ARBA" id="ARBA00022670"/>
    </source>
</evidence>
<dbReference type="PANTHER" id="PTHR11533:SF294">
    <property type="entry name" value="THYROTROPIN-RELEASING HORMONE-DEGRADING ECTOENZYME"/>
    <property type="match status" value="1"/>
</dbReference>
<keyword evidence="5" id="KW-1003">Cell membrane</keyword>
<dbReference type="Pfam" id="PF01433">
    <property type="entry name" value="Peptidase_M1"/>
    <property type="match status" value="1"/>
</dbReference>
<evidence type="ECO:0000256" key="22">
    <source>
        <dbReference type="SAM" id="SignalP"/>
    </source>
</evidence>
<dbReference type="Gene3D" id="2.60.40.1730">
    <property type="entry name" value="tricorn interacting facor f3 domain"/>
    <property type="match status" value="1"/>
</dbReference>
<dbReference type="InterPro" id="IPR024571">
    <property type="entry name" value="ERAP1-like_C_dom"/>
</dbReference>